<evidence type="ECO:0000256" key="1">
    <source>
        <dbReference type="ARBA" id="ARBA00022737"/>
    </source>
</evidence>
<proteinExistence type="predicted"/>
<sequence>MEEAKKKAMVLLFLVVLSGGFCSVSAASPSRLFSAFVSNLLSALLRRLWSLTPSTGNAILNRSSVKFESGYNVETVFDGSKLGIEPFSVGVMPNGDLLVLDSLNSNIYRVSLPLSKYSRPKLVAGSAEGYTGHVDGKPRGARMNHPKGLAVDDKGNIYVADTKNKAIRKCTIIQKPKATNQNDGKFDSYVYVAKAQIVYSLQSISYGLLSRLNLSYLFENGVTTIAGGKSNKGGHFDGPSEDATFSSDFEVVYIGSGCSLLVVDRGNKAIREIQLHFDDCAYQYGAGFPLGIAMLFAAGFFGYMLAMLQQRWAVVVSSTNDPTSPTEASYLSSPYQQPMNSSLRPPLIPPEAEYKKHEEEEGLFTSVKKLVTGAGLSLGLMFSGIFLRKRSQSYHQEQQKQQRKANSWPLQESFIVPDEEPPPVEVQTPNQQRKTYAFMSKNQEKLQQLRNDRAYFNGWDGESQPQQHLQKHRQLSSSPQTYYEPTYETTDEVVFGAVQESDSKYDIAPSYDQYGPRYRVNYLGYHNDY</sequence>
<comment type="caution">
    <text evidence="5">The sequence shown here is derived from an EMBL/GenBank/DDBJ whole genome shotgun (WGS) entry which is preliminary data.</text>
</comment>
<evidence type="ECO:0000313" key="5">
    <source>
        <dbReference type="EMBL" id="THU58247.1"/>
    </source>
</evidence>
<accession>A0A4S8J9A4</accession>
<evidence type="ECO:0000256" key="4">
    <source>
        <dbReference type="SAM" id="SignalP"/>
    </source>
</evidence>
<keyword evidence="4" id="KW-0732">Signal</keyword>
<feature type="region of interest" description="Disordered" evidence="2">
    <location>
        <begin position="458"/>
        <end position="478"/>
    </location>
</feature>
<evidence type="ECO:0000256" key="3">
    <source>
        <dbReference type="SAM" id="Phobius"/>
    </source>
</evidence>
<dbReference type="PANTHER" id="PTHR13833">
    <property type="match status" value="1"/>
</dbReference>
<keyword evidence="3" id="KW-1133">Transmembrane helix</keyword>
<feature type="transmembrane region" description="Helical" evidence="3">
    <location>
        <begin position="281"/>
        <end position="303"/>
    </location>
</feature>
<evidence type="ECO:0008006" key="7">
    <source>
        <dbReference type="Google" id="ProtNLM"/>
    </source>
</evidence>
<keyword evidence="3" id="KW-0472">Membrane</keyword>
<reference evidence="5 6" key="1">
    <citation type="journal article" date="2019" name="Nat. Plants">
        <title>Genome sequencing of Musa balbisiana reveals subgenome evolution and function divergence in polyploid bananas.</title>
        <authorList>
            <person name="Yao X."/>
        </authorList>
    </citation>
    <scope>NUCLEOTIDE SEQUENCE [LARGE SCALE GENOMIC DNA]</scope>
    <source>
        <strain evidence="6">cv. DH-PKW</strain>
        <tissue evidence="5">Leaves</tissue>
    </source>
</reference>
<dbReference type="InterPro" id="IPR001258">
    <property type="entry name" value="NHL_repeat"/>
</dbReference>
<dbReference type="EMBL" id="PYDT01000006">
    <property type="protein sequence ID" value="THU58247.1"/>
    <property type="molecule type" value="Genomic_DNA"/>
</dbReference>
<keyword evidence="3" id="KW-0812">Transmembrane</keyword>
<keyword evidence="6" id="KW-1185">Reference proteome</keyword>
<feature type="signal peptide" evidence="4">
    <location>
        <begin position="1"/>
        <end position="26"/>
    </location>
</feature>
<dbReference type="SUPFAM" id="SSF101898">
    <property type="entry name" value="NHL repeat"/>
    <property type="match status" value="1"/>
</dbReference>
<evidence type="ECO:0000313" key="6">
    <source>
        <dbReference type="Proteomes" id="UP000317650"/>
    </source>
</evidence>
<dbReference type="Pfam" id="PF01436">
    <property type="entry name" value="NHL"/>
    <property type="match status" value="1"/>
</dbReference>
<dbReference type="AlphaFoldDB" id="A0A4S8J9A4"/>
<dbReference type="STRING" id="52838.A0A4S8J9A4"/>
<keyword evidence="1" id="KW-0677">Repeat</keyword>
<dbReference type="Gene3D" id="2.120.10.30">
    <property type="entry name" value="TolB, C-terminal domain"/>
    <property type="match status" value="2"/>
</dbReference>
<dbReference type="InterPro" id="IPR011042">
    <property type="entry name" value="6-blade_b-propeller_TolB-like"/>
</dbReference>
<dbReference type="Proteomes" id="UP000317650">
    <property type="component" value="Chromosome 3"/>
</dbReference>
<dbReference type="PANTHER" id="PTHR13833:SF78">
    <property type="entry name" value="POTASSIUM TRANSPORTER"/>
    <property type="match status" value="1"/>
</dbReference>
<feature type="transmembrane region" description="Helical" evidence="3">
    <location>
        <begin position="370"/>
        <end position="387"/>
    </location>
</feature>
<feature type="chain" id="PRO_5021014664" description="NHL repeat-containing protein" evidence="4">
    <location>
        <begin position="27"/>
        <end position="529"/>
    </location>
</feature>
<gene>
    <name evidence="5" type="ORF">C4D60_Mb03t12160</name>
</gene>
<evidence type="ECO:0000256" key="2">
    <source>
        <dbReference type="SAM" id="MobiDB-lite"/>
    </source>
</evidence>
<protein>
    <recommendedName>
        <fullName evidence="7">NHL repeat-containing protein</fullName>
    </recommendedName>
</protein>
<name>A0A4S8J9A4_MUSBA</name>
<organism evidence="5 6">
    <name type="scientific">Musa balbisiana</name>
    <name type="common">Banana</name>
    <dbReference type="NCBI Taxonomy" id="52838"/>
    <lineage>
        <taxon>Eukaryota</taxon>
        <taxon>Viridiplantae</taxon>
        <taxon>Streptophyta</taxon>
        <taxon>Embryophyta</taxon>
        <taxon>Tracheophyta</taxon>
        <taxon>Spermatophyta</taxon>
        <taxon>Magnoliopsida</taxon>
        <taxon>Liliopsida</taxon>
        <taxon>Zingiberales</taxon>
        <taxon>Musaceae</taxon>
        <taxon>Musa</taxon>
    </lineage>
</organism>